<dbReference type="EMBL" id="GGEC01074576">
    <property type="protein sequence ID" value="MBX55060.1"/>
    <property type="molecule type" value="Transcribed_RNA"/>
</dbReference>
<name>A0A2P2PJZ7_RHIMU</name>
<dbReference type="AlphaFoldDB" id="A0A2P2PJZ7"/>
<evidence type="ECO:0000313" key="1">
    <source>
        <dbReference type="EMBL" id="MBX55060.1"/>
    </source>
</evidence>
<protein>
    <submittedName>
        <fullName evidence="1">Uncharacterized protein LOC105139032 isoform X2</fullName>
    </submittedName>
</protein>
<accession>A0A2P2PJZ7</accession>
<reference evidence="1" key="1">
    <citation type="submission" date="2018-02" db="EMBL/GenBank/DDBJ databases">
        <title>Rhizophora mucronata_Transcriptome.</title>
        <authorList>
            <person name="Meera S.P."/>
            <person name="Sreeshan A."/>
            <person name="Augustine A."/>
        </authorList>
    </citation>
    <scope>NUCLEOTIDE SEQUENCE</scope>
    <source>
        <tissue evidence="1">Leaf</tissue>
    </source>
</reference>
<organism evidence="1">
    <name type="scientific">Rhizophora mucronata</name>
    <name type="common">Asiatic mangrove</name>
    <dbReference type="NCBI Taxonomy" id="61149"/>
    <lineage>
        <taxon>Eukaryota</taxon>
        <taxon>Viridiplantae</taxon>
        <taxon>Streptophyta</taxon>
        <taxon>Embryophyta</taxon>
        <taxon>Tracheophyta</taxon>
        <taxon>Spermatophyta</taxon>
        <taxon>Magnoliopsida</taxon>
        <taxon>eudicotyledons</taxon>
        <taxon>Gunneridae</taxon>
        <taxon>Pentapetalae</taxon>
        <taxon>rosids</taxon>
        <taxon>fabids</taxon>
        <taxon>Malpighiales</taxon>
        <taxon>Rhizophoraceae</taxon>
        <taxon>Rhizophora</taxon>
    </lineage>
</organism>
<proteinExistence type="predicted"/>
<sequence>MELPGLSMPPVQLWPTACSTATDLTISPFCNSVLACTVLLLAVSLNDISIFCNIEYKWDSLLPCTSKDSTSASKPSSESMSLH</sequence>